<sequence>MDAGSEGGGDSGEKRMAVAAEEDERNYKTPTSKKNKIPRVVMCPPAPKKRRAAVDFDQWRRVPGFISPNLDPVFAAEKPFCAGSDASLDVCPEQPSTTAAAAALFHPVR</sequence>
<dbReference type="AlphaFoldDB" id="A0AAV9BMP0"/>
<gene>
    <name evidence="2" type="ORF">QJS04_geneDACA015772</name>
</gene>
<accession>A0AAV9BMP0</accession>
<feature type="region of interest" description="Disordered" evidence="1">
    <location>
        <begin position="1"/>
        <end position="39"/>
    </location>
</feature>
<reference evidence="2" key="1">
    <citation type="journal article" date="2023" name="Nat. Commun.">
        <title>Diploid and tetraploid genomes of Acorus and the evolution of monocots.</title>
        <authorList>
            <person name="Ma L."/>
            <person name="Liu K.W."/>
            <person name="Li Z."/>
            <person name="Hsiao Y.Y."/>
            <person name="Qi Y."/>
            <person name="Fu T."/>
            <person name="Tang G.D."/>
            <person name="Zhang D."/>
            <person name="Sun W.H."/>
            <person name="Liu D.K."/>
            <person name="Li Y."/>
            <person name="Chen G.Z."/>
            <person name="Liu X.D."/>
            <person name="Liao X.Y."/>
            <person name="Jiang Y.T."/>
            <person name="Yu X."/>
            <person name="Hao Y."/>
            <person name="Huang J."/>
            <person name="Zhao X.W."/>
            <person name="Ke S."/>
            <person name="Chen Y.Y."/>
            <person name="Wu W.L."/>
            <person name="Hsu J.L."/>
            <person name="Lin Y.F."/>
            <person name="Huang M.D."/>
            <person name="Li C.Y."/>
            <person name="Huang L."/>
            <person name="Wang Z.W."/>
            <person name="Zhao X."/>
            <person name="Zhong W.Y."/>
            <person name="Peng D.H."/>
            <person name="Ahmad S."/>
            <person name="Lan S."/>
            <person name="Zhang J.S."/>
            <person name="Tsai W.C."/>
            <person name="Van de Peer Y."/>
            <person name="Liu Z.J."/>
        </authorList>
    </citation>
    <scope>NUCLEOTIDE SEQUENCE</scope>
    <source>
        <strain evidence="2">SCP</strain>
    </source>
</reference>
<protein>
    <submittedName>
        <fullName evidence="2">Uncharacterized protein</fullName>
    </submittedName>
</protein>
<feature type="compositionally biased region" description="Gly residues" evidence="1">
    <location>
        <begin position="1"/>
        <end position="10"/>
    </location>
</feature>
<comment type="caution">
    <text evidence="2">The sequence shown here is derived from an EMBL/GenBank/DDBJ whole genome shotgun (WGS) entry which is preliminary data.</text>
</comment>
<reference evidence="2" key="2">
    <citation type="submission" date="2023-06" db="EMBL/GenBank/DDBJ databases">
        <authorList>
            <person name="Ma L."/>
            <person name="Liu K.-W."/>
            <person name="Li Z."/>
            <person name="Hsiao Y.-Y."/>
            <person name="Qi Y."/>
            <person name="Fu T."/>
            <person name="Tang G."/>
            <person name="Zhang D."/>
            <person name="Sun W.-H."/>
            <person name="Liu D.-K."/>
            <person name="Li Y."/>
            <person name="Chen G.-Z."/>
            <person name="Liu X.-D."/>
            <person name="Liao X.-Y."/>
            <person name="Jiang Y.-T."/>
            <person name="Yu X."/>
            <person name="Hao Y."/>
            <person name="Huang J."/>
            <person name="Zhao X.-W."/>
            <person name="Ke S."/>
            <person name="Chen Y.-Y."/>
            <person name="Wu W.-L."/>
            <person name="Hsu J.-L."/>
            <person name="Lin Y.-F."/>
            <person name="Huang M.-D."/>
            <person name="Li C.-Y."/>
            <person name="Huang L."/>
            <person name="Wang Z.-W."/>
            <person name="Zhao X."/>
            <person name="Zhong W.-Y."/>
            <person name="Peng D.-H."/>
            <person name="Ahmad S."/>
            <person name="Lan S."/>
            <person name="Zhang J.-S."/>
            <person name="Tsai W.-C."/>
            <person name="Van De Peer Y."/>
            <person name="Liu Z.-J."/>
        </authorList>
    </citation>
    <scope>NUCLEOTIDE SEQUENCE</scope>
    <source>
        <strain evidence="2">SCP</strain>
        <tissue evidence="2">Leaves</tissue>
    </source>
</reference>
<evidence type="ECO:0000313" key="3">
    <source>
        <dbReference type="Proteomes" id="UP001179952"/>
    </source>
</evidence>
<proteinExistence type="predicted"/>
<evidence type="ECO:0000256" key="1">
    <source>
        <dbReference type="SAM" id="MobiDB-lite"/>
    </source>
</evidence>
<dbReference type="EMBL" id="JAUJYN010000002">
    <property type="protein sequence ID" value="KAK1277950.1"/>
    <property type="molecule type" value="Genomic_DNA"/>
</dbReference>
<evidence type="ECO:0000313" key="2">
    <source>
        <dbReference type="EMBL" id="KAK1277950.1"/>
    </source>
</evidence>
<name>A0AAV9BMP0_ACOGR</name>
<organism evidence="2 3">
    <name type="scientific">Acorus gramineus</name>
    <name type="common">Dwarf sweet flag</name>
    <dbReference type="NCBI Taxonomy" id="55184"/>
    <lineage>
        <taxon>Eukaryota</taxon>
        <taxon>Viridiplantae</taxon>
        <taxon>Streptophyta</taxon>
        <taxon>Embryophyta</taxon>
        <taxon>Tracheophyta</taxon>
        <taxon>Spermatophyta</taxon>
        <taxon>Magnoliopsida</taxon>
        <taxon>Liliopsida</taxon>
        <taxon>Acoraceae</taxon>
        <taxon>Acorus</taxon>
    </lineage>
</organism>
<dbReference type="Proteomes" id="UP001179952">
    <property type="component" value="Unassembled WGS sequence"/>
</dbReference>
<keyword evidence="3" id="KW-1185">Reference proteome</keyword>